<evidence type="ECO:0000256" key="1">
    <source>
        <dbReference type="PROSITE-ProRule" id="PRU00339"/>
    </source>
</evidence>
<keyword evidence="1" id="KW-0802">TPR repeat</keyword>
<evidence type="ECO:0000259" key="2">
    <source>
        <dbReference type="Pfam" id="PF00004"/>
    </source>
</evidence>
<organism evidence="4 5">
    <name type="scientific">Candidatus Magnetobacterium casense</name>
    <dbReference type="NCBI Taxonomy" id="1455061"/>
    <lineage>
        <taxon>Bacteria</taxon>
        <taxon>Pseudomonadati</taxon>
        <taxon>Nitrospirota</taxon>
        <taxon>Thermodesulfovibrionia</taxon>
        <taxon>Thermodesulfovibrionales</taxon>
        <taxon>Candidatus Magnetobacteriaceae</taxon>
        <taxon>Candidatus Magnetobacterium</taxon>
    </lineage>
</organism>
<feature type="repeat" description="TPR" evidence="1">
    <location>
        <begin position="952"/>
        <end position="985"/>
    </location>
</feature>
<dbReference type="EMBL" id="JABXWD010000040">
    <property type="protein sequence ID" value="MBV6340687.1"/>
    <property type="molecule type" value="Genomic_DNA"/>
</dbReference>
<comment type="caution">
    <text evidence="4">The sequence shown here is derived from an EMBL/GenBank/DDBJ whole genome shotgun (WGS) entry which is preliminary data.</text>
</comment>
<name>A0ABS6RW62_9BACT</name>
<dbReference type="Pfam" id="PF13424">
    <property type="entry name" value="TPR_12"/>
    <property type="match status" value="3"/>
</dbReference>
<protein>
    <submittedName>
        <fullName evidence="4">Tetratricopeptide repeat protein</fullName>
    </submittedName>
</protein>
<dbReference type="Pfam" id="PF13181">
    <property type="entry name" value="TPR_8"/>
    <property type="match status" value="1"/>
</dbReference>
<dbReference type="Pfam" id="PF00004">
    <property type="entry name" value="AAA"/>
    <property type="match status" value="1"/>
</dbReference>
<dbReference type="InterPro" id="IPR019734">
    <property type="entry name" value="TPR_rpt"/>
</dbReference>
<proteinExistence type="predicted"/>
<dbReference type="Pfam" id="PF12770">
    <property type="entry name" value="CHAT"/>
    <property type="match status" value="1"/>
</dbReference>
<gene>
    <name evidence="4" type="ORF">HWQ67_03740</name>
</gene>
<feature type="domain" description="CHAT" evidence="3">
    <location>
        <begin position="56"/>
        <end position="316"/>
    </location>
</feature>
<dbReference type="InterPro" id="IPR024983">
    <property type="entry name" value="CHAT_dom"/>
</dbReference>
<accession>A0ABS6RW62</accession>
<evidence type="ECO:0000313" key="4">
    <source>
        <dbReference type="EMBL" id="MBV6340687.1"/>
    </source>
</evidence>
<feature type="repeat" description="TPR" evidence="1">
    <location>
        <begin position="994"/>
        <end position="1027"/>
    </location>
</feature>
<dbReference type="PANTHER" id="PTHR19959:SF119">
    <property type="entry name" value="FUNGAL LIPASE-LIKE DOMAIN-CONTAINING PROTEIN"/>
    <property type="match status" value="1"/>
</dbReference>
<dbReference type="PROSITE" id="PS50005">
    <property type="entry name" value="TPR"/>
    <property type="match status" value="5"/>
</dbReference>
<dbReference type="PANTHER" id="PTHR19959">
    <property type="entry name" value="KINESIN LIGHT CHAIN"/>
    <property type="match status" value="1"/>
</dbReference>
<feature type="repeat" description="TPR" evidence="1">
    <location>
        <begin position="868"/>
        <end position="901"/>
    </location>
</feature>
<feature type="domain" description="ATPase AAA-type core" evidence="2">
    <location>
        <begin position="390"/>
        <end position="537"/>
    </location>
</feature>
<feature type="repeat" description="TPR" evidence="1">
    <location>
        <begin position="826"/>
        <end position="859"/>
    </location>
</feature>
<dbReference type="SMART" id="SM00028">
    <property type="entry name" value="TPR"/>
    <property type="match status" value="6"/>
</dbReference>
<keyword evidence="5" id="KW-1185">Reference proteome</keyword>
<reference evidence="4 5" key="1">
    <citation type="journal article" date="2020" name="J Geophys Res Biogeosci">
        <title>Magnetotaxis as an Adaptation to Enable Bacterial Shuttling of Microbial Sulfur and Sulfur Cycling Across Aquatic Oxic#Anoxic Interfaces.</title>
        <authorList>
            <person name="Li J."/>
            <person name="Liu P."/>
            <person name="Wang J."/>
            <person name="Roberts A.P."/>
            <person name="Pan Y."/>
        </authorList>
    </citation>
    <scope>NUCLEOTIDE SEQUENCE [LARGE SCALE GENOMIC DNA]</scope>
    <source>
        <strain evidence="4 5">MYR-1_YQ</strain>
    </source>
</reference>
<evidence type="ECO:0000259" key="3">
    <source>
        <dbReference type="Pfam" id="PF12770"/>
    </source>
</evidence>
<dbReference type="InterPro" id="IPR003959">
    <property type="entry name" value="ATPase_AAA_core"/>
</dbReference>
<sequence length="1068" mass="119766">MNLEIKIELDTTVNKHKVFINQKAQCYINPEALTVLFRDAANGLWRGNTQSAIDLGSQLYDILNGLEKRVESGLKEAISKNEPLTVYLEAPVEFYALPFELIYKGEFLLLGTDIRLIWLVNRRGQARGRRDTQMKLLFMASAPNDLPEHLSFDYEREEEEITRAIERYPVELTVESMGSLPGLRDTLIEGMGYDVIHITGPAAIRRDEGPVFYMEDDTGRMQDVTPDMLWDAIYSYPPFLCFLSGCFTAGVKSSNVRNPFAWQLVDKGVPFVLGWAGDITDNEATKAAVEFYRTLAIGKDIYDAVYAARRSIRDLSTVLWAGLRLLSDGTPPAPLVKPGQVHRGIPLRRARYMYLKNSDIRVLETGFVGRRRELQRAIRVLRGETGRYGVLFHGPAGIGKSCLAGKVIERFGDREIVAFKGVITIGGVISGLKGLFERIGSEAALDILKADIAYGDKVKGLFRSAFKDIGVIILFDDFEANIERDGNRFVLSAGSLEVLRPFLEAIDWVFCRTNIIITSRYPFDLSENALDLFAAKIDSISLRSMDGGDLAKKTALLDAVSKSAHKDMYVSYSGGNPHLLEWFNVIASEEHSYDINVLEKILSGKRAEFAHEYLATVIADTKGDDFLRFAQKVAVYREAVPGAAFGVFGGEGLLETGVELTLIERNVVSGGEYVYLVTSVIREAMWDKLTADEKSEANRLAFEWYDSWIEVSEEPDHRYLEEAIYHALEVDNIRGACKHAVAMGNYYNNMVLYREGLAILEKVVSKVSDSVIAEAKENKDEYVVYLLDTYASTLDRLGNLKRAIAFYEKALDISLVVYGEKHQVVAMSYNNLGYAWNNLGDSNKAIEFHEKALAISLDLYGEKHPGVATSYNNLGYAWNNLGDSNKAIEFHEKALAIRLDVHGEKHPEVATSYNNLGYTWYSLGDLKQAIEFHKKALAIWLEVYGEKHPEVARSYANFGKVWYSLGDSKQAIEFHKKALAIRLDVYGEKHPEVAWSYNNIGNAWNNLGDSNKAIEFHEKALAIRLDVHGEKHPEVATSYSNIASVFTKIGDTQKANQYTAKAIEAKNL</sequence>
<dbReference type="Proteomes" id="UP001196980">
    <property type="component" value="Unassembled WGS sequence"/>
</dbReference>
<feature type="repeat" description="TPR" evidence="1">
    <location>
        <begin position="910"/>
        <end position="943"/>
    </location>
</feature>
<dbReference type="RefSeq" id="WP_218251303.1">
    <property type="nucleotide sequence ID" value="NZ_JABXWD010000040.1"/>
</dbReference>
<evidence type="ECO:0000313" key="5">
    <source>
        <dbReference type="Proteomes" id="UP001196980"/>
    </source>
</evidence>